<dbReference type="InterPro" id="IPR049940">
    <property type="entry name" value="GluQ/Sye"/>
</dbReference>
<dbReference type="GO" id="GO:0032543">
    <property type="term" value="P:mitochondrial translation"/>
    <property type="evidence" value="ECO:0007669"/>
    <property type="project" value="EnsemblFungi"/>
</dbReference>
<dbReference type="InterPro" id="IPR004527">
    <property type="entry name" value="Glu-tRNA-ligase_bac/mito"/>
</dbReference>
<dbReference type="EC" id="6.1.1.17" evidence="3"/>
<evidence type="ECO:0000313" key="14">
    <source>
        <dbReference type="Proteomes" id="UP000095038"/>
    </source>
</evidence>
<dbReference type="GO" id="GO:0006424">
    <property type="term" value="P:glutamyl-tRNA aminoacylation"/>
    <property type="evidence" value="ECO:0007669"/>
    <property type="project" value="InterPro"/>
</dbReference>
<dbReference type="Gene3D" id="3.40.50.620">
    <property type="entry name" value="HUPs"/>
    <property type="match status" value="1"/>
</dbReference>
<gene>
    <name evidence="13" type="ORF">ASCRUDRAFT_24541</name>
</gene>
<evidence type="ECO:0000256" key="10">
    <source>
        <dbReference type="ARBA" id="ARBA00072917"/>
    </source>
</evidence>
<evidence type="ECO:0000256" key="2">
    <source>
        <dbReference type="ARBA" id="ARBA00007894"/>
    </source>
</evidence>
<dbReference type="Proteomes" id="UP000095038">
    <property type="component" value="Unassembled WGS sequence"/>
</dbReference>
<dbReference type="GO" id="GO:0005524">
    <property type="term" value="F:ATP binding"/>
    <property type="evidence" value="ECO:0007669"/>
    <property type="project" value="UniProtKB-KW"/>
</dbReference>
<dbReference type="InterPro" id="IPR000924">
    <property type="entry name" value="Glu/Gln-tRNA-synth"/>
</dbReference>
<dbReference type="SUPFAM" id="SSF52374">
    <property type="entry name" value="Nucleotidylyl transferase"/>
    <property type="match status" value="1"/>
</dbReference>
<dbReference type="EMBL" id="KV454475">
    <property type="protein sequence ID" value="ODV63335.1"/>
    <property type="molecule type" value="Genomic_DNA"/>
</dbReference>
<dbReference type="PANTHER" id="PTHR43311:SF2">
    <property type="entry name" value="GLUTAMATE--TRNA LIGASE, MITOCHONDRIAL-RELATED"/>
    <property type="match status" value="1"/>
</dbReference>
<dbReference type="InterPro" id="IPR033910">
    <property type="entry name" value="GluRS_core"/>
</dbReference>
<dbReference type="PRINTS" id="PR00987">
    <property type="entry name" value="TRNASYNTHGLU"/>
</dbReference>
<keyword evidence="7 11" id="KW-0648">Protein biosynthesis</keyword>
<dbReference type="FunCoup" id="A0A1D2VP55">
    <property type="interactions" value="718"/>
</dbReference>
<evidence type="ECO:0000256" key="7">
    <source>
        <dbReference type="ARBA" id="ARBA00022917"/>
    </source>
</evidence>
<keyword evidence="14" id="KW-1185">Reference proteome</keyword>
<accession>A0A1D2VP55</accession>
<dbReference type="RefSeq" id="XP_020049642.1">
    <property type="nucleotide sequence ID" value="XM_020189855.1"/>
</dbReference>
<keyword evidence="4 11" id="KW-0436">Ligase</keyword>
<evidence type="ECO:0000256" key="9">
    <source>
        <dbReference type="ARBA" id="ARBA00030865"/>
    </source>
</evidence>
<dbReference type="InterPro" id="IPR014729">
    <property type="entry name" value="Rossmann-like_a/b/a_fold"/>
</dbReference>
<dbReference type="Pfam" id="PF00749">
    <property type="entry name" value="tRNA-synt_1c"/>
    <property type="match status" value="1"/>
</dbReference>
<dbReference type="CDD" id="cd00808">
    <property type="entry name" value="GluRS_core"/>
    <property type="match status" value="1"/>
</dbReference>
<sequence>KEKFSNPLEPVRTRFAPSPTGYLHFGSLRTALFNYLLAKATKGTFILRIEDTDQSRLIPDAEQNIIKTLRWCGLDFDEGPTQGGNYGPYKQSERTQIYEKYINQLLENKKVYRCFCSKERLNGLTESAKLLQPPTNVSYDRHCADISIEESNKRAQNNESYTIRFKSPEIYPVLDDVLHGKVNLQPQVNYDDRRYDDPILIKSDGLPTYHFACVIDDHLMKITHVIRGEEWLPSTPKHIALYKAFGWNPPKFVHVPLLTTLSNRKLSKRHKDSDILSLKNTGYLPEAIVNFIALLGSGVSTVENNIHKAKDILPLDYLQEKFKLNKLSRCNIKIEPTKLDFLNIFYLRE</sequence>
<dbReference type="AlphaFoldDB" id="A0A1D2VP55"/>
<organism evidence="13 14">
    <name type="scientific">Ascoidea rubescens DSM 1968</name>
    <dbReference type="NCBI Taxonomy" id="1344418"/>
    <lineage>
        <taxon>Eukaryota</taxon>
        <taxon>Fungi</taxon>
        <taxon>Dikarya</taxon>
        <taxon>Ascomycota</taxon>
        <taxon>Saccharomycotina</taxon>
        <taxon>Saccharomycetes</taxon>
        <taxon>Ascoideaceae</taxon>
        <taxon>Ascoidea</taxon>
    </lineage>
</organism>
<dbReference type="OrthoDB" id="428822at2759"/>
<comment type="subcellular location">
    <subcellularLocation>
        <location evidence="1">Mitochondrion</location>
    </subcellularLocation>
</comment>
<feature type="domain" description="Glutamyl/glutaminyl-tRNA synthetase class Ib catalytic" evidence="12">
    <location>
        <begin position="11"/>
        <end position="331"/>
    </location>
</feature>
<name>A0A1D2VP55_9ASCO</name>
<dbReference type="InParanoid" id="A0A1D2VP55"/>
<evidence type="ECO:0000259" key="12">
    <source>
        <dbReference type="Pfam" id="PF00749"/>
    </source>
</evidence>
<keyword evidence="6 11" id="KW-0067">ATP-binding</keyword>
<dbReference type="STRING" id="1344418.A0A1D2VP55"/>
<feature type="non-terminal residue" evidence="13">
    <location>
        <position position="349"/>
    </location>
</feature>
<evidence type="ECO:0000256" key="4">
    <source>
        <dbReference type="ARBA" id="ARBA00022598"/>
    </source>
</evidence>
<proteinExistence type="inferred from homology"/>
<dbReference type="NCBIfam" id="TIGR00464">
    <property type="entry name" value="gltX_bact"/>
    <property type="match status" value="1"/>
</dbReference>
<dbReference type="InterPro" id="IPR020058">
    <property type="entry name" value="Glu/Gln-tRNA-synth_Ib_cat-dom"/>
</dbReference>
<feature type="non-terminal residue" evidence="13">
    <location>
        <position position="1"/>
    </location>
</feature>
<keyword evidence="5 11" id="KW-0547">Nucleotide-binding</keyword>
<evidence type="ECO:0000256" key="1">
    <source>
        <dbReference type="ARBA" id="ARBA00004173"/>
    </source>
</evidence>
<evidence type="ECO:0000256" key="3">
    <source>
        <dbReference type="ARBA" id="ARBA00012835"/>
    </source>
</evidence>
<protein>
    <recommendedName>
        <fullName evidence="10">Glutamate--tRNA ligase, mitochondrial</fullName>
        <ecNumber evidence="3">6.1.1.17</ecNumber>
    </recommendedName>
    <alternativeName>
        <fullName evidence="9">Glutamyl-tRNA synthetase</fullName>
    </alternativeName>
</protein>
<evidence type="ECO:0000313" key="13">
    <source>
        <dbReference type="EMBL" id="ODV63335.1"/>
    </source>
</evidence>
<keyword evidence="8 11" id="KW-0030">Aminoacyl-tRNA synthetase</keyword>
<dbReference type="GeneID" id="30963491"/>
<dbReference type="FunFam" id="3.40.50.620:FF:000045">
    <property type="entry name" value="Glutamate--tRNA ligase, mitochondrial"/>
    <property type="match status" value="1"/>
</dbReference>
<evidence type="ECO:0000256" key="6">
    <source>
        <dbReference type="ARBA" id="ARBA00022840"/>
    </source>
</evidence>
<comment type="similarity">
    <text evidence="2">Belongs to the class-I aminoacyl-tRNA synthetase family. Glutamate--tRNA ligase type 1 subfamily.</text>
</comment>
<evidence type="ECO:0000256" key="5">
    <source>
        <dbReference type="ARBA" id="ARBA00022741"/>
    </source>
</evidence>
<dbReference type="GO" id="GO:0005739">
    <property type="term" value="C:mitochondrion"/>
    <property type="evidence" value="ECO:0007669"/>
    <property type="project" value="UniProtKB-SubCell"/>
</dbReference>
<evidence type="ECO:0000256" key="11">
    <source>
        <dbReference type="RuleBase" id="RU363037"/>
    </source>
</evidence>
<dbReference type="GO" id="GO:0008270">
    <property type="term" value="F:zinc ion binding"/>
    <property type="evidence" value="ECO:0007669"/>
    <property type="project" value="InterPro"/>
</dbReference>
<evidence type="ECO:0000256" key="8">
    <source>
        <dbReference type="ARBA" id="ARBA00023146"/>
    </source>
</evidence>
<dbReference type="GO" id="GO:0004818">
    <property type="term" value="F:glutamate-tRNA ligase activity"/>
    <property type="evidence" value="ECO:0007669"/>
    <property type="project" value="UniProtKB-EC"/>
</dbReference>
<dbReference type="PANTHER" id="PTHR43311">
    <property type="entry name" value="GLUTAMATE--TRNA LIGASE"/>
    <property type="match status" value="1"/>
</dbReference>
<reference evidence="14" key="1">
    <citation type="submission" date="2016-05" db="EMBL/GenBank/DDBJ databases">
        <title>Comparative genomics of biotechnologically important yeasts.</title>
        <authorList>
            <consortium name="DOE Joint Genome Institute"/>
            <person name="Riley R."/>
            <person name="Haridas S."/>
            <person name="Wolfe K.H."/>
            <person name="Lopes M.R."/>
            <person name="Hittinger C.T."/>
            <person name="Goker M."/>
            <person name="Salamov A."/>
            <person name="Wisecaver J."/>
            <person name="Long T.M."/>
            <person name="Aerts A.L."/>
            <person name="Barry K."/>
            <person name="Choi C."/>
            <person name="Clum A."/>
            <person name="Coughlan A.Y."/>
            <person name="Deshpande S."/>
            <person name="Douglass A.P."/>
            <person name="Hanson S.J."/>
            <person name="Klenk H.-P."/>
            <person name="Labutti K."/>
            <person name="Lapidus A."/>
            <person name="Lindquist E."/>
            <person name="Lipzen A."/>
            <person name="Meier-Kolthoff J.P."/>
            <person name="Ohm R.A."/>
            <person name="Otillar R.P."/>
            <person name="Pangilinan J."/>
            <person name="Peng Y."/>
            <person name="Rokas A."/>
            <person name="Rosa C.A."/>
            <person name="Scheuner C."/>
            <person name="Sibirny A.A."/>
            <person name="Slot J.C."/>
            <person name="Stielow J.B."/>
            <person name="Sun H."/>
            <person name="Kurtzman C.P."/>
            <person name="Blackwell M."/>
            <person name="Grigoriev I.V."/>
            <person name="Jeffries T.W."/>
        </authorList>
    </citation>
    <scope>NUCLEOTIDE SEQUENCE [LARGE SCALE GENOMIC DNA]</scope>
    <source>
        <strain evidence="14">DSM 1968</strain>
    </source>
</reference>